<keyword evidence="4" id="KW-0460">Magnesium</keyword>
<dbReference type="AlphaFoldDB" id="A0A9N9Y3R3"/>
<comment type="caution">
    <text evidence="6">The sequence shown here is derived from an EMBL/GenBank/DDBJ whole genome shotgun (WGS) entry which is preliminary data.</text>
</comment>
<dbReference type="InterPro" id="IPR008949">
    <property type="entry name" value="Isoprenoid_synthase_dom_sf"/>
</dbReference>
<accession>A0A9N9Y3R3</accession>
<dbReference type="Gene3D" id="1.10.600.10">
    <property type="entry name" value="Farnesyl Diphosphate Synthase"/>
    <property type="match status" value="1"/>
</dbReference>
<dbReference type="SUPFAM" id="SSF48576">
    <property type="entry name" value="Terpenoid synthases"/>
    <property type="match status" value="1"/>
</dbReference>
<dbReference type="GO" id="GO:0045337">
    <property type="term" value="P:farnesyl diphosphate biosynthetic process"/>
    <property type="evidence" value="ECO:0007669"/>
    <property type="project" value="TreeGrafter"/>
</dbReference>
<comment type="similarity">
    <text evidence="5">Belongs to the FPP/GGPP synthase family.</text>
</comment>
<dbReference type="InterPro" id="IPR039702">
    <property type="entry name" value="FPS1-like"/>
</dbReference>
<gene>
    <name evidence="6" type="ORF">CBYS24578_00012298</name>
</gene>
<reference evidence="6" key="1">
    <citation type="submission" date="2021-10" db="EMBL/GenBank/DDBJ databases">
        <authorList>
            <person name="Piombo E."/>
        </authorList>
    </citation>
    <scope>NUCLEOTIDE SEQUENCE</scope>
</reference>
<dbReference type="Pfam" id="PF00348">
    <property type="entry name" value="polyprenyl_synt"/>
    <property type="match status" value="1"/>
</dbReference>
<keyword evidence="7" id="KW-1185">Reference proteome</keyword>
<evidence type="ECO:0000313" key="6">
    <source>
        <dbReference type="EMBL" id="CAG9984573.1"/>
    </source>
</evidence>
<dbReference type="InterPro" id="IPR000092">
    <property type="entry name" value="Polyprenyl_synt"/>
</dbReference>
<protein>
    <recommendedName>
        <fullName evidence="8">Farnesyl diphosphate synthase</fullName>
    </recommendedName>
</protein>
<dbReference type="GO" id="GO:0005737">
    <property type="term" value="C:cytoplasm"/>
    <property type="evidence" value="ECO:0007669"/>
    <property type="project" value="TreeGrafter"/>
</dbReference>
<dbReference type="GO" id="GO:0046872">
    <property type="term" value="F:metal ion binding"/>
    <property type="evidence" value="ECO:0007669"/>
    <property type="project" value="UniProtKB-KW"/>
</dbReference>
<keyword evidence="3" id="KW-0479">Metal-binding</keyword>
<dbReference type="GO" id="GO:0004337">
    <property type="term" value="F:(2E,6E)-farnesyl diphosphate synthase activity"/>
    <property type="evidence" value="ECO:0007669"/>
    <property type="project" value="TreeGrafter"/>
</dbReference>
<evidence type="ECO:0000256" key="1">
    <source>
        <dbReference type="ARBA" id="ARBA00001946"/>
    </source>
</evidence>
<organism evidence="6 7">
    <name type="scientific">Clonostachys byssicola</name>
    <dbReference type="NCBI Taxonomy" id="160290"/>
    <lineage>
        <taxon>Eukaryota</taxon>
        <taxon>Fungi</taxon>
        <taxon>Dikarya</taxon>
        <taxon>Ascomycota</taxon>
        <taxon>Pezizomycotina</taxon>
        <taxon>Sordariomycetes</taxon>
        <taxon>Hypocreomycetidae</taxon>
        <taxon>Hypocreales</taxon>
        <taxon>Bionectriaceae</taxon>
        <taxon>Clonostachys</taxon>
    </lineage>
</organism>
<evidence type="ECO:0000256" key="5">
    <source>
        <dbReference type="RuleBase" id="RU004466"/>
    </source>
</evidence>
<keyword evidence="2 5" id="KW-0808">Transferase</keyword>
<dbReference type="GO" id="GO:0043386">
    <property type="term" value="P:mycotoxin biosynthetic process"/>
    <property type="evidence" value="ECO:0007669"/>
    <property type="project" value="UniProtKB-ARBA"/>
</dbReference>
<sequence>MAQRQQIDKAQFAQFEAIYPDLKELLLDHARFYNLPPGDLEILKANLESNLLGGTYDSGMVVPSTVSVLIGATLGREQYKQAAALGWIVELLRASFLMSDDIINGSISRRGKPCWHLQKGIGLTAINDSMILKTSIYYLLKVLFRSHPAYVDLVELFVETSWHTEIGQLCDQFVGASNESARSRLDSSSLPLYNYIVTNKTVYYSFYLPVAVALHFVGKATEINLEHARKITLSIGEYFQVQNDYLEYFGSPEKMGNQGADIRNHKHSWLLCQALESASPPQKEILERNFGSKDQAKRTAIKNLLERFGLNQRYFEFEEKRSEEVSQMIAATDEGAGLKKEVFYALWNKVHDKDM</sequence>
<dbReference type="Proteomes" id="UP000754883">
    <property type="component" value="Unassembled WGS sequence"/>
</dbReference>
<comment type="cofactor">
    <cofactor evidence="1">
        <name>Mg(2+)</name>
        <dbReference type="ChEBI" id="CHEBI:18420"/>
    </cofactor>
</comment>
<dbReference type="GO" id="GO:0004161">
    <property type="term" value="F:dimethylallyltranstransferase activity"/>
    <property type="evidence" value="ECO:0007669"/>
    <property type="project" value="TreeGrafter"/>
</dbReference>
<evidence type="ECO:0008006" key="8">
    <source>
        <dbReference type="Google" id="ProtNLM"/>
    </source>
</evidence>
<proteinExistence type="inferred from homology"/>
<evidence type="ECO:0000256" key="4">
    <source>
        <dbReference type="ARBA" id="ARBA00022842"/>
    </source>
</evidence>
<dbReference type="PANTHER" id="PTHR11525:SF0">
    <property type="entry name" value="FARNESYL PYROPHOSPHATE SYNTHASE"/>
    <property type="match status" value="1"/>
</dbReference>
<dbReference type="OrthoDB" id="10257492at2759"/>
<dbReference type="EMBL" id="CABFNO020001387">
    <property type="protein sequence ID" value="CAG9984573.1"/>
    <property type="molecule type" value="Genomic_DNA"/>
</dbReference>
<evidence type="ECO:0000256" key="2">
    <source>
        <dbReference type="ARBA" id="ARBA00022679"/>
    </source>
</evidence>
<dbReference type="GO" id="GO:0046165">
    <property type="term" value="P:alcohol biosynthetic process"/>
    <property type="evidence" value="ECO:0007669"/>
    <property type="project" value="UniProtKB-ARBA"/>
</dbReference>
<name>A0A9N9Y3R3_9HYPO</name>
<evidence type="ECO:0000256" key="3">
    <source>
        <dbReference type="ARBA" id="ARBA00022723"/>
    </source>
</evidence>
<dbReference type="PANTHER" id="PTHR11525">
    <property type="entry name" value="FARNESYL-PYROPHOSPHATE SYNTHETASE"/>
    <property type="match status" value="1"/>
</dbReference>
<evidence type="ECO:0000313" key="7">
    <source>
        <dbReference type="Proteomes" id="UP000754883"/>
    </source>
</evidence>